<name>A0ABV3DQ96_9ACTN</name>
<dbReference type="Pfam" id="PF02585">
    <property type="entry name" value="PIG-L"/>
    <property type="match status" value="1"/>
</dbReference>
<sequence>MTDAPATPPATPLSLLLVHAHPDDEVINNGASMARYAAEGVHVTLVTCTLGEEGEILVPELAHLAADREDGLGAHRMTEMLDSMKALGVDDQRYLGGPGRYRDSGMMGTPPNERPDSFWQADVDEAASHLVPIVREVRPQVLVTYDEIGGYGHPDHIQAHRVAMRAAELAADPAYGTGEAWAVDKIYWNAMPRSVLKEGFERMKAEGKELPFEFVDIDELPFVVDDALVTTAVSAADFFDAKVEALRAYPTQVSTDDAFFALSNNVGQSIMSVEHYRLVKGERGPVGPGGLEDDLFAGLRG</sequence>
<comment type="catalytic activity">
    <reaction evidence="4">
        <text>1D-myo-inositol 2-acetamido-2-deoxy-alpha-D-glucopyranoside + H2O = 1D-myo-inositol 2-amino-2-deoxy-alpha-D-glucopyranoside + acetate</text>
        <dbReference type="Rhea" id="RHEA:26180"/>
        <dbReference type="ChEBI" id="CHEBI:15377"/>
        <dbReference type="ChEBI" id="CHEBI:30089"/>
        <dbReference type="ChEBI" id="CHEBI:52442"/>
        <dbReference type="ChEBI" id="CHEBI:58886"/>
        <dbReference type="EC" id="3.5.1.103"/>
    </reaction>
</comment>
<comment type="function">
    <text evidence="4">Catalyzes the deacetylation of 1D-myo-inositol 2-acetamido-2-deoxy-alpha-D-glucopyranoside (GlcNAc-Ins) in the mycothiol biosynthesis pathway.</text>
</comment>
<keyword evidence="1 4" id="KW-0479">Metal-binding</keyword>
<protein>
    <recommendedName>
        <fullName evidence="4">1D-myo-inositol 2-acetamido-2-deoxy-alpha-D-glucopyranoside deacetylase</fullName>
        <shortName evidence="4">GlcNAc-Ins deacetylase</shortName>
        <ecNumber evidence="4">3.5.1.103</ecNumber>
    </recommendedName>
    <alternativeName>
        <fullName evidence="4">N-acetyl-1-D-myo-inositol-2-amino-2-deoxy-alpha-D-glucopyranoside deacetylase</fullName>
    </alternativeName>
</protein>
<comment type="similarity">
    <text evidence="4">Belongs to the MshB deacetylase family.</text>
</comment>
<proteinExistence type="inferred from homology"/>
<dbReference type="InterPro" id="IPR003737">
    <property type="entry name" value="GlcNAc_PI_deacetylase-related"/>
</dbReference>
<evidence type="ECO:0000256" key="4">
    <source>
        <dbReference type="HAMAP-Rule" id="MF_01696"/>
    </source>
</evidence>
<evidence type="ECO:0000313" key="5">
    <source>
        <dbReference type="EMBL" id="MEU8137856.1"/>
    </source>
</evidence>
<keyword evidence="3 4" id="KW-0862">Zinc</keyword>
<dbReference type="PANTHER" id="PTHR12993">
    <property type="entry name" value="N-ACETYLGLUCOSAMINYL-PHOSPHATIDYLINOSITOL DE-N-ACETYLASE-RELATED"/>
    <property type="match status" value="1"/>
</dbReference>
<evidence type="ECO:0000313" key="6">
    <source>
        <dbReference type="Proteomes" id="UP001551482"/>
    </source>
</evidence>
<feature type="binding site" evidence="4">
    <location>
        <position position="24"/>
    </location>
    <ligand>
        <name>Zn(2+)</name>
        <dbReference type="ChEBI" id="CHEBI:29105"/>
    </ligand>
</feature>
<dbReference type="EC" id="3.5.1.103" evidence="4"/>
<organism evidence="5 6">
    <name type="scientific">Streptodolium elevatio</name>
    <dbReference type="NCBI Taxonomy" id="3157996"/>
    <lineage>
        <taxon>Bacteria</taxon>
        <taxon>Bacillati</taxon>
        <taxon>Actinomycetota</taxon>
        <taxon>Actinomycetes</taxon>
        <taxon>Kitasatosporales</taxon>
        <taxon>Streptomycetaceae</taxon>
        <taxon>Streptodolium</taxon>
    </lineage>
</organism>
<dbReference type="EMBL" id="JBEZFP010000102">
    <property type="protein sequence ID" value="MEU8137856.1"/>
    <property type="molecule type" value="Genomic_DNA"/>
</dbReference>
<dbReference type="PANTHER" id="PTHR12993:SF26">
    <property type="entry name" value="1D-MYO-INOSITOL 2-ACETAMIDO-2-DEOXY-ALPHA-D-GLUCOPYRANOSIDE DEACETYLASE"/>
    <property type="match status" value="1"/>
</dbReference>
<evidence type="ECO:0000256" key="3">
    <source>
        <dbReference type="ARBA" id="ARBA00022833"/>
    </source>
</evidence>
<evidence type="ECO:0000256" key="2">
    <source>
        <dbReference type="ARBA" id="ARBA00022801"/>
    </source>
</evidence>
<gene>
    <name evidence="4 5" type="primary">mshB</name>
    <name evidence="5" type="ORF">AB0C36_30635</name>
</gene>
<evidence type="ECO:0000256" key="1">
    <source>
        <dbReference type="ARBA" id="ARBA00022723"/>
    </source>
</evidence>
<dbReference type="Proteomes" id="UP001551482">
    <property type="component" value="Unassembled WGS sequence"/>
</dbReference>
<reference evidence="5 6" key="1">
    <citation type="submission" date="2024-06" db="EMBL/GenBank/DDBJ databases">
        <title>The Natural Products Discovery Center: Release of the First 8490 Sequenced Strains for Exploring Actinobacteria Biosynthetic Diversity.</title>
        <authorList>
            <person name="Kalkreuter E."/>
            <person name="Kautsar S.A."/>
            <person name="Yang D."/>
            <person name="Bader C.D."/>
            <person name="Teijaro C.N."/>
            <person name="Fluegel L."/>
            <person name="Davis C.M."/>
            <person name="Simpson J.R."/>
            <person name="Lauterbach L."/>
            <person name="Steele A.D."/>
            <person name="Gui C."/>
            <person name="Meng S."/>
            <person name="Li G."/>
            <person name="Viehrig K."/>
            <person name="Ye F."/>
            <person name="Su P."/>
            <person name="Kiefer A.F."/>
            <person name="Nichols A."/>
            <person name="Cepeda A.J."/>
            <person name="Yan W."/>
            <person name="Fan B."/>
            <person name="Jiang Y."/>
            <person name="Adhikari A."/>
            <person name="Zheng C.-J."/>
            <person name="Schuster L."/>
            <person name="Cowan T.M."/>
            <person name="Smanski M.J."/>
            <person name="Chevrette M.G."/>
            <person name="De Carvalho L.P.S."/>
            <person name="Shen B."/>
        </authorList>
    </citation>
    <scope>NUCLEOTIDE SEQUENCE [LARGE SCALE GENOMIC DNA]</scope>
    <source>
        <strain evidence="5 6">NPDC048946</strain>
    </source>
</reference>
<dbReference type="InterPro" id="IPR024078">
    <property type="entry name" value="LmbE-like_dom_sf"/>
</dbReference>
<accession>A0ABV3DQ96</accession>
<comment type="caution">
    <text evidence="5">The sequence shown here is derived from an EMBL/GenBank/DDBJ whole genome shotgun (WGS) entry which is preliminary data.</text>
</comment>
<dbReference type="InterPro" id="IPR017810">
    <property type="entry name" value="Mycothiol_biosynthesis_MshB"/>
</dbReference>
<keyword evidence="2 4" id="KW-0378">Hydrolase</keyword>
<dbReference type="NCBIfam" id="TIGR03445">
    <property type="entry name" value="mycothiol_MshB"/>
    <property type="match status" value="1"/>
</dbReference>
<dbReference type="Gene3D" id="3.40.50.10320">
    <property type="entry name" value="LmbE-like"/>
    <property type="match status" value="1"/>
</dbReference>
<feature type="binding site" evidence="4">
    <location>
        <position position="156"/>
    </location>
    <ligand>
        <name>Zn(2+)</name>
        <dbReference type="ChEBI" id="CHEBI:29105"/>
    </ligand>
</feature>
<dbReference type="SUPFAM" id="SSF102588">
    <property type="entry name" value="LmbE-like"/>
    <property type="match status" value="1"/>
</dbReference>
<comment type="cofactor">
    <cofactor evidence="4">
        <name>Zn(2+)</name>
        <dbReference type="ChEBI" id="CHEBI:29105"/>
    </cofactor>
    <text evidence="4">Binds 1 zinc ion per subunit.</text>
</comment>
<feature type="binding site" evidence="4">
    <location>
        <position position="21"/>
    </location>
    <ligand>
        <name>Zn(2+)</name>
        <dbReference type="ChEBI" id="CHEBI:29105"/>
    </ligand>
</feature>
<dbReference type="GO" id="GO:0035595">
    <property type="term" value="F:N-acetylglucosaminylinositol deacetylase activity"/>
    <property type="evidence" value="ECO:0007669"/>
    <property type="project" value="UniProtKB-EC"/>
</dbReference>
<keyword evidence="6" id="KW-1185">Reference proteome</keyword>
<dbReference type="HAMAP" id="MF_01696">
    <property type="entry name" value="MshB"/>
    <property type="match status" value="1"/>
</dbReference>
<dbReference type="RefSeq" id="WP_358360368.1">
    <property type="nucleotide sequence ID" value="NZ_JBEZFP010000102.1"/>
</dbReference>